<dbReference type="InterPro" id="IPR045299">
    <property type="entry name" value="Complex1_LYR_NDUFA6_LYRM6"/>
</dbReference>
<dbReference type="GO" id="GO:0006979">
    <property type="term" value="P:response to oxidative stress"/>
    <property type="evidence" value="ECO:0007669"/>
    <property type="project" value="TreeGrafter"/>
</dbReference>
<keyword evidence="10" id="KW-0472">Membrane</keyword>
<sequence length="123" mass="14491">MSGQLARQATKQVRPLISTSREEARRNVLRLYKAWQRNLLNMIQLHNLPISMKTGRNKIKEMFLRNKDVTDVRVIDMLTVKGNMELEETINGWKQPMHVMAYFKDTVEPRPKNFLGRFFSGLE</sequence>
<comment type="function">
    <text evidence="13">Accessory subunit of the mitochondrial membrane respiratory chain NADH dehydrogenase (Complex I), that is believed to be not involved in catalysis. Required for proper complex I assembly. Complex I functions in the transfer of electrons from NADH to the respiratory chain. The immediate electron acceptor for the enzyme is believed to be ubiquinone.</text>
</comment>
<evidence type="ECO:0000259" key="14">
    <source>
        <dbReference type="Pfam" id="PF05347"/>
    </source>
</evidence>
<dbReference type="EMBL" id="IAAA01006900">
    <property type="protein sequence ID" value="LAA02759.1"/>
    <property type="molecule type" value="mRNA"/>
</dbReference>
<evidence type="ECO:0000256" key="6">
    <source>
        <dbReference type="ARBA" id="ARBA00022660"/>
    </source>
</evidence>
<dbReference type="KEGG" id="ptep:107451174"/>
<evidence type="ECO:0000256" key="8">
    <source>
        <dbReference type="ARBA" id="ARBA00022982"/>
    </source>
</evidence>
<organism evidence="15">
    <name type="scientific">Parasteatoda tepidariorum</name>
    <name type="common">Common house spider</name>
    <name type="synonym">Achaearanea tepidariorum</name>
    <dbReference type="NCBI Taxonomy" id="114398"/>
    <lineage>
        <taxon>Eukaryota</taxon>
        <taxon>Metazoa</taxon>
        <taxon>Ecdysozoa</taxon>
        <taxon>Arthropoda</taxon>
        <taxon>Chelicerata</taxon>
        <taxon>Arachnida</taxon>
        <taxon>Araneae</taxon>
        <taxon>Araneomorphae</taxon>
        <taxon>Entelegynae</taxon>
        <taxon>Araneoidea</taxon>
        <taxon>Theridiidae</taxon>
        <taxon>Parasteatoda</taxon>
    </lineage>
</organism>
<evidence type="ECO:0000313" key="15">
    <source>
        <dbReference type="EMBL" id="LAA02753.1"/>
    </source>
</evidence>
<keyword evidence="6" id="KW-0679">Respiratory chain</keyword>
<proteinExistence type="evidence at transcript level"/>
<dbReference type="EMBL" id="IAAA01006899">
    <property type="protein sequence ID" value="LAA02753.1"/>
    <property type="molecule type" value="mRNA"/>
</dbReference>
<keyword evidence="9" id="KW-0496">Mitochondrion</keyword>
<comment type="subunit">
    <text evidence="3">Mammalian complex I is composed of 45 different subunits.</text>
</comment>
<evidence type="ECO:0000256" key="12">
    <source>
        <dbReference type="ARBA" id="ARBA00032352"/>
    </source>
</evidence>
<dbReference type="GO" id="GO:0045271">
    <property type="term" value="C:respiratory chain complex I"/>
    <property type="evidence" value="ECO:0007669"/>
    <property type="project" value="InterPro"/>
</dbReference>
<dbReference type="PANTHER" id="PTHR12964:SF0">
    <property type="entry name" value="NADH DEHYDROGENASE [UBIQUINONE] 1 ALPHA SUBCOMPLEX SUBUNIT 6"/>
    <property type="match status" value="1"/>
</dbReference>
<comment type="subcellular location">
    <subcellularLocation>
        <location evidence="1">Mitochondrion inner membrane</location>
        <topology evidence="1">Peripheral membrane protein</topology>
        <orientation evidence="1">Matrix side</orientation>
    </subcellularLocation>
</comment>
<dbReference type="GeneID" id="107451174"/>
<accession>A0A2L2Y3L1</accession>
<dbReference type="GO" id="GO:0005743">
    <property type="term" value="C:mitochondrial inner membrane"/>
    <property type="evidence" value="ECO:0007669"/>
    <property type="project" value="UniProtKB-SubCell"/>
</dbReference>
<dbReference type="InterPro" id="IPR016488">
    <property type="entry name" value="NADH_Ub_cplx-1_asu_su-6"/>
</dbReference>
<reference evidence="15" key="1">
    <citation type="journal article" date="2016" name="Mol. Ecol. Resour.">
        <title>Evaluation of the impact of RNA preservation methods of spiders for de novo transcriptome assembly.</title>
        <authorList>
            <person name="Kono N."/>
            <person name="Nakamura H."/>
            <person name="Ito Y."/>
            <person name="Tomita M."/>
            <person name="Arakawa K."/>
        </authorList>
    </citation>
    <scope>NUCLEOTIDE SEQUENCE</scope>
    <source>
        <tissue evidence="15">Whole body</tissue>
    </source>
</reference>
<dbReference type="PANTHER" id="PTHR12964">
    <property type="entry name" value="NADH-UBIQUINONE OXIDOREDUCTASE B14 SUBUNIT"/>
    <property type="match status" value="1"/>
</dbReference>
<dbReference type="AlphaFoldDB" id="A0A2L2Y3L1"/>
<dbReference type="InterPro" id="IPR008011">
    <property type="entry name" value="Complex1_LYR_dom"/>
</dbReference>
<dbReference type="OMA" id="FWKQTTH"/>
<comment type="similarity">
    <text evidence="2">Belongs to the complex I LYR family.</text>
</comment>
<evidence type="ECO:0000256" key="5">
    <source>
        <dbReference type="ARBA" id="ARBA00022448"/>
    </source>
</evidence>
<keyword evidence="7" id="KW-0999">Mitochondrion inner membrane</keyword>
<dbReference type="EMBL" id="IAAA01006898">
    <property type="protein sequence ID" value="LAA02746.1"/>
    <property type="molecule type" value="mRNA"/>
</dbReference>
<dbReference type="OrthoDB" id="14535at2759"/>
<dbReference type="Pfam" id="PF05347">
    <property type="entry name" value="Complex1_LYR"/>
    <property type="match status" value="1"/>
</dbReference>
<keyword evidence="5" id="KW-0813">Transport</keyword>
<evidence type="ECO:0000256" key="4">
    <source>
        <dbReference type="ARBA" id="ARBA00016386"/>
    </source>
</evidence>
<evidence type="ECO:0000256" key="13">
    <source>
        <dbReference type="ARBA" id="ARBA00046116"/>
    </source>
</evidence>
<name>A0A2L2Y3L1_PARTP</name>
<keyword evidence="8" id="KW-0249">Electron transport</keyword>
<dbReference type="CDD" id="cd20266">
    <property type="entry name" value="Complex1_LYR_NDUFA6_LYRM6"/>
    <property type="match status" value="1"/>
</dbReference>
<evidence type="ECO:0000256" key="1">
    <source>
        <dbReference type="ARBA" id="ARBA00004443"/>
    </source>
</evidence>
<evidence type="ECO:0000256" key="2">
    <source>
        <dbReference type="ARBA" id="ARBA00009508"/>
    </source>
</evidence>
<dbReference type="PIRSF" id="PIRSF006643">
    <property type="entry name" value="NDUA6"/>
    <property type="match status" value="1"/>
</dbReference>
<dbReference type="RefSeq" id="XP_042910568.1">
    <property type="nucleotide sequence ID" value="XM_043054634.2"/>
</dbReference>
<evidence type="ECO:0000256" key="9">
    <source>
        <dbReference type="ARBA" id="ARBA00023128"/>
    </source>
</evidence>
<protein>
    <recommendedName>
        <fullName evidence="4">NADH dehydrogenase [ubiquinone] 1 alpha subcomplex subunit 6</fullName>
    </recommendedName>
    <alternativeName>
        <fullName evidence="11">Complex I-B14</fullName>
    </alternativeName>
    <alternativeName>
        <fullName evidence="12">NADH-ubiquinone oxidoreductase B14 subunit</fullName>
    </alternativeName>
</protein>
<evidence type="ECO:0000256" key="10">
    <source>
        <dbReference type="ARBA" id="ARBA00023136"/>
    </source>
</evidence>
<evidence type="ECO:0000256" key="11">
    <source>
        <dbReference type="ARBA" id="ARBA00030213"/>
    </source>
</evidence>
<feature type="domain" description="Complex 1 LYR protein" evidence="14">
    <location>
        <begin position="26"/>
        <end position="88"/>
    </location>
</feature>
<evidence type="ECO:0000256" key="3">
    <source>
        <dbReference type="ARBA" id="ARBA00011790"/>
    </source>
</evidence>
<keyword evidence="15" id="KW-0830">Ubiquinone</keyword>
<evidence type="ECO:0000256" key="7">
    <source>
        <dbReference type="ARBA" id="ARBA00022792"/>
    </source>
</evidence>